<organism evidence="1 2">
    <name type="scientific">Runella defluvii</name>
    <dbReference type="NCBI Taxonomy" id="370973"/>
    <lineage>
        <taxon>Bacteria</taxon>
        <taxon>Pseudomonadati</taxon>
        <taxon>Bacteroidota</taxon>
        <taxon>Cytophagia</taxon>
        <taxon>Cytophagales</taxon>
        <taxon>Spirosomataceae</taxon>
        <taxon>Runella</taxon>
    </lineage>
</organism>
<comment type="caution">
    <text evidence="1">The sequence shown here is derived from an EMBL/GenBank/DDBJ whole genome shotgun (WGS) entry which is preliminary data.</text>
</comment>
<evidence type="ECO:0000313" key="2">
    <source>
        <dbReference type="Proteomes" id="UP000541352"/>
    </source>
</evidence>
<name>A0A7W6ES34_9BACT</name>
<gene>
    <name evidence="1" type="ORF">FHS57_004221</name>
</gene>
<evidence type="ECO:0000313" key="1">
    <source>
        <dbReference type="EMBL" id="MBB3840208.1"/>
    </source>
</evidence>
<proteinExistence type="predicted"/>
<dbReference type="AlphaFoldDB" id="A0A7W6ES34"/>
<accession>A0A7W6ES34</accession>
<sequence>MRQITLNVPDSEFPFFMKLVNALPFVQVTHTETLENTLNPSEKETWQLIKEGFEELKEVKQGKRRAHPVQDLLDELDAS</sequence>
<dbReference type="RefSeq" id="WP_183977040.1">
    <property type="nucleotide sequence ID" value="NZ_JACIBY010000009.1"/>
</dbReference>
<dbReference type="Proteomes" id="UP000541352">
    <property type="component" value="Unassembled WGS sequence"/>
</dbReference>
<reference evidence="1 2" key="1">
    <citation type="submission" date="2020-08" db="EMBL/GenBank/DDBJ databases">
        <title>Genomic Encyclopedia of Type Strains, Phase IV (KMG-IV): sequencing the most valuable type-strain genomes for metagenomic binning, comparative biology and taxonomic classification.</title>
        <authorList>
            <person name="Goeker M."/>
        </authorList>
    </citation>
    <scope>NUCLEOTIDE SEQUENCE [LARGE SCALE GENOMIC DNA]</scope>
    <source>
        <strain evidence="1 2">DSM 17976</strain>
    </source>
</reference>
<protein>
    <submittedName>
        <fullName evidence="1">Uncharacterized protein</fullName>
    </submittedName>
</protein>
<keyword evidence="2" id="KW-1185">Reference proteome</keyword>
<dbReference type="EMBL" id="JACIBY010000009">
    <property type="protein sequence ID" value="MBB3840208.1"/>
    <property type="molecule type" value="Genomic_DNA"/>
</dbReference>